<sequence length="176" mass="19204">MASNPPPTSEPATPSKSKTTQQVEKGATRTPSRARSSSSSGTHPGSRPSDFTTPSKNHTPKAEVEQTPRFASMEVQVPCTLPHGQEVGHQDTERSDGSDVASDVALEGGEMEQGAEQQEGKESDPKAALEPYDWDEFERRCESELLEARNKEIALSRETDVLFRVGDILVRFDFGS</sequence>
<keyword evidence="3" id="KW-1185">Reference proteome</keyword>
<protein>
    <submittedName>
        <fullName evidence="2">Uncharacterized protein</fullName>
    </submittedName>
</protein>
<name>A0ABR4PGQ2_9HELO</name>
<evidence type="ECO:0000313" key="3">
    <source>
        <dbReference type="Proteomes" id="UP001629113"/>
    </source>
</evidence>
<feature type="compositionally biased region" description="Low complexity" evidence="1">
    <location>
        <begin position="28"/>
        <end position="49"/>
    </location>
</feature>
<proteinExistence type="predicted"/>
<feature type="compositionally biased region" description="Basic and acidic residues" evidence="1">
    <location>
        <begin position="86"/>
        <end position="97"/>
    </location>
</feature>
<reference evidence="2 3" key="1">
    <citation type="submission" date="2024-06" db="EMBL/GenBank/DDBJ databases">
        <title>Complete genome of Phlyctema vagabunda strain 19-DSS-EL-015.</title>
        <authorList>
            <person name="Fiorenzani C."/>
        </authorList>
    </citation>
    <scope>NUCLEOTIDE SEQUENCE [LARGE SCALE GENOMIC DNA]</scope>
    <source>
        <strain evidence="2 3">19-DSS-EL-015</strain>
    </source>
</reference>
<dbReference type="EMBL" id="JBFCZG010000005">
    <property type="protein sequence ID" value="KAL3422181.1"/>
    <property type="molecule type" value="Genomic_DNA"/>
</dbReference>
<comment type="caution">
    <text evidence="2">The sequence shown here is derived from an EMBL/GenBank/DDBJ whole genome shotgun (WGS) entry which is preliminary data.</text>
</comment>
<feature type="compositionally biased region" description="Polar residues" evidence="1">
    <location>
        <begin position="10"/>
        <end position="23"/>
    </location>
</feature>
<evidence type="ECO:0000313" key="2">
    <source>
        <dbReference type="EMBL" id="KAL3422181.1"/>
    </source>
</evidence>
<dbReference type="Proteomes" id="UP001629113">
    <property type="component" value="Unassembled WGS sequence"/>
</dbReference>
<feature type="compositionally biased region" description="Basic and acidic residues" evidence="1">
    <location>
        <begin position="118"/>
        <end position="127"/>
    </location>
</feature>
<evidence type="ECO:0000256" key="1">
    <source>
        <dbReference type="SAM" id="MobiDB-lite"/>
    </source>
</evidence>
<accession>A0ABR4PGQ2</accession>
<organism evidence="2 3">
    <name type="scientific">Phlyctema vagabunda</name>
    <dbReference type="NCBI Taxonomy" id="108571"/>
    <lineage>
        <taxon>Eukaryota</taxon>
        <taxon>Fungi</taxon>
        <taxon>Dikarya</taxon>
        <taxon>Ascomycota</taxon>
        <taxon>Pezizomycotina</taxon>
        <taxon>Leotiomycetes</taxon>
        <taxon>Helotiales</taxon>
        <taxon>Dermateaceae</taxon>
        <taxon>Phlyctema</taxon>
    </lineage>
</organism>
<gene>
    <name evidence="2" type="ORF">PVAG01_06337</name>
</gene>
<feature type="region of interest" description="Disordered" evidence="1">
    <location>
        <begin position="1"/>
        <end position="134"/>
    </location>
</feature>